<accession>A0A376GXE9</accession>
<dbReference type="EMBL" id="UFYW01000001">
    <property type="protein sequence ID" value="STD82080.1"/>
    <property type="molecule type" value="Genomic_DNA"/>
</dbReference>
<dbReference type="AlphaFoldDB" id="A0A376GXE9"/>
<reference evidence="1 2" key="1">
    <citation type="submission" date="2018-06" db="EMBL/GenBank/DDBJ databases">
        <authorList>
            <consortium name="Pathogen Informatics"/>
            <person name="Doyle S."/>
        </authorList>
    </citation>
    <scope>NUCLEOTIDE SEQUENCE [LARGE SCALE GENOMIC DNA]</scope>
    <source>
        <strain evidence="1 2">NCTC12360</strain>
    </source>
</reference>
<name>A0A376GXE9_ENTGA</name>
<gene>
    <name evidence="1" type="ORF">NCTC12360_00499</name>
</gene>
<dbReference type="RefSeq" id="WP_060814679.1">
    <property type="nucleotide sequence ID" value="NZ_JARPZP010000033.1"/>
</dbReference>
<sequence length="205" mass="22226">MSRFFKFFSLLGVMLIGLSILVGAGTSVYASEENNDNVTYVNKLKNEVHDIYTKLIRYDSSLERYVVNDSLVASIYKTDKEIQGIYYLKDALNNKKKESSIVSATTLLSSAIDESNYILDGNDINKLLPANMFSERSAWDTITKCIQEAWKGAISLVTIKGIVNLLKAGKFEAAAAKLATSLGGKILGVAAAAAFLLTCGATEAS</sequence>
<proteinExistence type="predicted"/>
<evidence type="ECO:0000313" key="2">
    <source>
        <dbReference type="Proteomes" id="UP000254807"/>
    </source>
</evidence>
<dbReference type="Proteomes" id="UP000254807">
    <property type="component" value="Unassembled WGS sequence"/>
</dbReference>
<protein>
    <submittedName>
        <fullName evidence="1">Uncharacterized protein</fullName>
    </submittedName>
</protein>
<organism evidence="1 2">
    <name type="scientific">Enterococcus gallinarum</name>
    <dbReference type="NCBI Taxonomy" id="1353"/>
    <lineage>
        <taxon>Bacteria</taxon>
        <taxon>Bacillati</taxon>
        <taxon>Bacillota</taxon>
        <taxon>Bacilli</taxon>
        <taxon>Lactobacillales</taxon>
        <taxon>Enterococcaceae</taxon>
        <taxon>Enterococcus</taxon>
    </lineage>
</organism>
<keyword evidence="2" id="KW-1185">Reference proteome</keyword>
<evidence type="ECO:0000313" key="1">
    <source>
        <dbReference type="EMBL" id="STD82080.1"/>
    </source>
</evidence>